<protein>
    <recommendedName>
        <fullName evidence="3">histidine kinase</fullName>
        <ecNumber evidence="3">2.7.13.3</ecNumber>
    </recommendedName>
</protein>
<dbReference type="PROSITE" id="PS50109">
    <property type="entry name" value="HIS_KIN"/>
    <property type="match status" value="1"/>
</dbReference>
<reference evidence="18" key="1">
    <citation type="submission" date="2023-07" db="EMBL/GenBank/DDBJ databases">
        <title>Conexibacter stalactiti sp. nov., isolated from stalactites in a lava cave and emended description of the genus Conexibacter.</title>
        <authorList>
            <person name="Lee S.D."/>
        </authorList>
    </citation>
    <scope>NUCLEOTIDE SEQUENCE [LARGE SCALE GENOMIC DNA]</scope>
    <source>
        <strain evidence="18">KCTC 39840</strain>
    </source>
</reference>
<feature type="transmembrane region" description="Helical" evidence="14">
    <location>
        <begin position="35"/>
        <end position="56"/>
    </location>
</feature>
<feature type="compositionally biased region" description="Basic and acidic residues" evidence="13">
    <location>
        <begin position="325"/>
        <end position="355"/>
    </location>
</feature>
<dbReference type="Proteomes" id="UP001284601">
    <property type="component" value="Unassembled WGS sequence"/>
</dbReference>
<dbReference type="Pfam" id="PF07730">
    <property type="entry name" value="HisKA_3"/>
    <property type="match status" value="1"/>
</dbReference>
<proteinExistence type="predicted"/>
<evidence type="ECO:0000256" key="12">
    <source>
        <dbReference type="SAM" id="Coils"/>
    </source>
</evidence>
<evidence type="ECO:0000256" key="14">
    <source>
        <dbReference type="SAM" id="Phobius"/>
    </source>
</evidence>
<accession>A0ABU4HUH0</accession>
<evidence type="ECO:0000256" key="1">
    <source>
        <dbReference type="ARBA" id="ARBA00000085"/>
    </source>
</evidence>
<keyword evidence="8 17" id="KW-0418">Kinase</keyword>
<evidence type="ECO:0000256" key="6">
    <source>
        <dbReference type="ARBA" id="ARBA00022692"/>
    </source>
</evidence>
<evidence type="ECO:0000256" key="3">
    <source>
        <dbReference type="ARBA" id="ARBA00012438"/>
    </source>
</evidence>
<evidence type="ECO:0000256" key="8">
    <source>
        <dbReference type="ARBA" id="ARBA00022777"/>
    </source>
</evidence>
<dbReference type="CDD" id="cd16917">
    <property type="entry name" value="HATPase_UhpB-NarQ-NarX-like"/>
    <property type="match status" value="1"/>
</dbReference>
<organism evidence="17 18">
    <name type="scientific">Conexibacter stalactiti</name>
    <dbReference type="NCBI Taxonomy" id="1940611"/>
    <lineage>
        <taxon>Bacteria</taxon>
        <taxon>Bacillati</taxon>
        <taxon>Actinomycetota</taxon>
        <taxon>Thermoleophilia</taxon>
        <taxon>Solirubrobacterales</taxon>
        <taxon>Conexibacteraceae</taxon>
        <taxon>Conexibacter</taxon>
    </lineage>
</organism>
<keyword evidence="7" id="KW-0547">Nucleotide-binding</keyword>
<keyword evidence="5" id="KW-0808">Transferase</keyword>
<dbReference type="Pfam" id="PF02518">
    <property type="entry name" value="HATPase_c"/>
    <property type="match status" value="1"/>
</dbReference>
<keyword evidence="6 14" id="KW-0812">Transmembrane</keyword>
<evidence type="ECO:0000256" key="7">
    <source>
        <dbReference type="ARBA" id="ARBA00022741"/>
    </source>
</evidence>
<keyword evidence="11" id="KW-0902">Two-component regulatory system</keyword>
<dbReference type="EC" id="2.7.13.3" evidence="3"/>
<dbReference type="GO" id="GO:0016301">
    <property type="term" value="F:kinase activity"/>
    <property type="evidence" value="ECO:0007669"/>
    <property type="project" value="UniProtKB-KW"/>
</dbReference>
<dbReference type="InterPro" id="IPR036890">
    <property type="entry name" value="HATPase_C_sf"/>
</dbReference>
<feature type="coiled-coil region" evidence="12">
    <location>
        <begin position="92"/>
        <end position="123"/>
    </location>
</feature>
<evidence type="ECO:0000256" key="13">
    <source>
        <dbReference type="SAM" id="MobiDB-lite"/>
    </source>
</evidence>
<keyword evidence="4" id="KW-0597">Phosphoprotein</keyword>
<feature type="domain" description="Histidine kinase" evidence="15">
    <location>
        <begin position="131"/>
        <end position="324"/>
    </location>
</feature>
<dbReference type="Gene3D" id="3.30.565.10">
    <property type="entry name" value="Histidine kinase-like ATPase, C-terminal domain"/>
    <property type="match status" value="1"/>
</dbReference>
<evidence type="ECO:0000256" key="10">
    <source>
        <dbReference type="ARBA" id="ARBA00022989"/>
    </source>
</evidence>
<feature type="coiled-coil region" evidence="12">
    <location>
        <begin position="158"/>
        <end position="185"/>
    </location>
</feature>
<dbReference type="InterPro" id="IPR050482">
    <property type="entry name" value="Sensor_HK_TwoCompSys"/>
</dbReference>
<dbReference type="SUPFAM" id="SSF55874">
    <property type="entry name" value="ATPase domain of HSP90 chaperone/DNA topoisomerase II/histidine kinase"/>
    <property type="match status" value="1"/>
</dbReference>
<keyword evidence="12" id="KW-0175">Coiled coil</keyword>
<evidence type="ECO:0000313" key="17">
    <source>
        <dbReference type="EMBL" id="MDW5595684.1"/>
    </source>
</evidence>
<evidence type="ECO:0000256" key="4">
    <source>
        <dbReference type="ARBA" id="ARBA00022553"/>
    </source>
</evidence>
<evidence type="ECO:0000313" key="18">
    <source>
        <dbReference type="Proteomes" id="UP001284601"/>
    </source>
</evidence>
<feature type="domain" description="HAMP" evidence="16">
    <location>
        <begin position="57"/>
        <end position="111"/>
    </location>
</feature>
<dbReference type="PANTHER" id="PTHR24421:SF10">
    <property type="entry name" value="NITRATE_NITRITE SENSOR PROTEIN NARQ"/>
    <property type="match status" value="1"/>
</dbReference>
<keyword evidence="14" id="KW-0472">Membrane</keyword>
<evidence type="ECO:0000259" key="16">
    <source>
        <dbReference type="PROSITE" id="PS50885"/>
    </source>
</evidence>
<dbReference type="RefSeq" id="WP_318598019.1">
    <property type="nucleotide sequence ID" value="NZ_JAWSTH010000038.1"/>
</dbReference>
<gene>
    <name evidence="17" type="ORF">R7226_15145</name>
</gene>
<name>A0ABU4HUH0_9ACTN</name>
<comment type="subcellular location">
    <subcellularLocation>
        <location evidence="2">Membrane</location>
    </subcellularLocation>
</comment>
<keyword evidence="9" id="KW-0067">ATP-binding</keyword>
<dbReference type="EMBL" id="JAWSTH010000038">
    <property type="protein sequence ID" value="MDW5595684.1"/>
    <property type="molecule type" value="Genomic_DNA"/>
</dbReference>
<comment type="caution">
    <text evidence="17">The sequence shown here is derived from an EMBL/GenBank/DDBJ whole genome shotgun (WGS) entry which is preliminary data.</text>
</comment>
<dbReference type="PANTHER" id="PTHR24421">
    <property type="entry name" value="NITRATE/NITRITE SENSOR PROTEIN NARX-RELATED"/>
    <property type="match status" value="1"/>
</dbReference>
<dbReference type="SMART" id="SM00387">
    <property type="entry name" value="HATPase_c"/>
    <property type="match status" value="1"/>
</dbReference>
<feature type="transmembrane region" description="Helical" evidence="14">
    <location>
        <begin position="7"/>
        <end position="29"/>
    </location>
</feature>
<evidence type="ECO:0000256" key="5">
    <source>
        <dbReference type="ARBA" id="ARBA00022679"/>
    </source>
</evidence>
<feature type="region of interest" description="Disordered" evidence="13">
    <location>
        <begin position="321"/>
        <end position="355"/>
    </location>
</feature>
<dbReference type="InterPro" id="IPR011712">
    <property type="entry name" value="Sig_transdc_His_kin_sub3_dim/P"/>
</dbReference>
<sequence length="355" mass="38055">MPLIWRVLATNAAVLAVAVAVLVLTPVTVSEDPTAWEIAILLLGVLVLLVLDWLLLRRAFAPLDQLAAFARGVDPLRPGERVAGERGSDPHVAAVTRAINEMIERLERERRDSARDALSAQEAERIRIARELHDEVGQTLTAVVLQLERAVRDADAGRAEQREHVEEARELARHAAEEVREIARRLRPEALDDLGIASALVSLATASGRHSGVRVTHKIDPGLPRLGDDEELVVYRVAQEALTNVARHAGTETAELRLEAQPPGAVTLTVRDRGAGFDPAAVERGGERGIRGMRERAVLVNARLQLDSAPGVGTTVRLTVPCSDGADRGASDADRGAPDADRGAHDADGGADGAR</sequence>
<keyword evidence="18" id="KW-1185">Reference proteome</keyword>
<dbReference type="PROSITE" id="PS50885">
    <property type="entry name" value="HAMP"/>
    <property type="match status" value="1"/>
</dbReference>
<dbReference type="InterPro" id="IPR003594">
    <property type="entry name" value="HATPase_dom"/>
</dbReference>
<comment type="catalytic activity">
    <reaction evidence="1">
        <text>ATP + protein L-histidine = ADP + protein N-phospho-L-histidine.</text>
        <dbReference type="EC" id="2.7.13.3"/>
    </reaction>
</comment>
<dbReference type="Gene3D" id="1.20.5.1930">
    <property type="match status" value="1"/>
</dbReference>
<evidence type="ECO:0000256" key="11">
    <source>
        <dbReference type="ARBA" id="ARBA00023012"/>
    </source>
</evidence>
<dbReference type="InterPro" id="IPR005467">
    <property type="entry name" value="His_kinase_dom"/>
</dbReference>
<evidence type="ECO:0000259" key="15">
    <source>
        <dbReference type="PROSITE" id="PS50109"/>
    </source>
</evidence>
<evidence type="ECO:0000256" key="2">
    <source>
        <dbReference type="ARBA" id="ARBA00004370"/>
    </source>
</evidence>
<keyword evidence="10 14" id="KW-1133">Transmembrane helix</keyword>
<evidence type="ECO:0000256" key="9">
    <source>
        <dbReference type="ARBA" id="ARBA00022840"/>
    </source>
</evidence>
<dbReference type="InterPro" id="IPR003660">
    <property type="entry name" value="HAMP_dom"/>
</dbReference>